<proteinExistence type="predicted"/>
<feature type="domain" description="ABC3 transporter permease C-terminal" evidence="7">
    <location>
        <begin position="278"/>
        <end position="388"/>
    </location>
</feature>
<evidence type="ECO:0000259" key="7">
    <source>
        <dbReference type="Pfam" id="PF02687"/>
    </source>
</evidence>
<feature type="transmembrane region" description="Helical" evidence="6">
    <location>
        <begin position="276"/>
        <end position="294"/>
    </location>
</feature>
<evidence type="ECO:0000256" key="4">
    <source>
        <dbReference type="ARBA" id="ARBA00022989"/>
    </source>
</evidence>
<evidence type="ECO:0000259" key="8">
    <source>
        <dbReference type="Pfam" id="PF12704"/>
    </source>
</evidence>
<evidence type="ECO:0000256" key="2">
    <source>
        <dbReference type="ARBA" id="ARBA00022475"/>
    </source>
</evidence>
<keyword evidence="10" id="KW-1185">Reference proteome</keyword>
<feature type="transmembrane region" description="Helical" evidence="6">
    <location>
        <begin position="7"/>
        <end position="26"/>
    </location>
</feature>
<dbReference type="InterPro" id="IPR050250">
    <property type="entry name" value="Macrolide_Exporter_MacB"/>
</dbReference>
<feature type="transmembrane region" description="Helical" evidence="6">
    <location>
        <begin position="663"/>
        <end position="687"/>
    </location>
</feature>
<evidence type="ECO:0000313" key="10">
    <source>
        <dbReference type="Proteomes" id="UP001221558"/>
    </source>
</evidence>
<gene>
    <name evidence="9" type="ORF">PQ465_17225</name>
</gene>
<feature type="transmembrane region" description="Helical" evidence="6">
    <location>
        <begin position="747"/>
        <end position="768"/>
    </location>
</feature>
<evidence type="ECO:0000256" key="6">
    <source>
        <dbReference type="SAM" id="Phobius"/>
    </source>
</evidence>
<sequence length="786" mass="87512">MITTINILSLAIGISATLVIFLLIQYDLSFDKEVTDRDRVYRLVSDGDFKNAGTLVPLMSTLETELTGIESVVPLLKSQNPKIQIADEATDKLHVFRKQSAFVFTNSQYFDFYPHTWLSGSAKALERHNTAILTDKDVLRYFPNSSATDVLGKTFIFGDSIVIEVGGVVEEMAYNSDFKFSSFISLVTIPQYPSLKQSFGWDGWSNYSDANQCLVKLDAGTSVAKLEADILTFVSNNKKIDIDGWKDKFKLQPISDVHFNTAFNYSAIKPETLRNLLILALFLLSLGVINFVNLSTAQSIERAKEIGIRKTLGSSKRKLVLQFLTETFVVALFATLLSIFLLPLLLQAFDGFIPKGLNWQNLPTNSIGLFLLAQLIIVTLLAGCYPAWVLTGYAPVLALKNQVFKNSNLSRSSGIRKILTVFQFVLAQVFLVAVLVVSKQIQFATNKDMGFRKDAIINFYIPGLMNNNDKGKLLKTKLEAMPEIKASSFGNQAPAFAGWMNTTITTGGDKENKLITMDSRTGDDDYLSVYDIRLVAGRNIRLLDSMSEALINEKALSLLNLKSAEEAIGLSLNDGDLTVVGVMKDFDVASAHYEIRPLIYWGEDKGYVMHIALDQNHPENWKAAIDNIAKEYKALFPDESFEYKFLDETIAGFYLKEQQLAKLLRWAVTLSIVIAGLGLFGLAIFTANQRSKEIGIRKVLGATVAQIVFLLLKNLLVLVTIACVVAFPIAWFLVNKWLQDFAYRTNISWWIFAVSALGLIFVAAAVLLTRTVFAARANPVDSLRDE</sequence>
<dbReference type="InterPro" id="IPR025857">
    <property type="entry name" value="MacB_PCD"/>
</dbReference>
<evidence type="ECO:0000256" key="5">
    <source>
        <dbReference type="ARBA" id="ARBA00023136"/>
    </source>
</evidence>
<dbReference type="RefSeq" id="WP_274266763.1">
    <property type="nucleotide sequence ID" value="NZ_CP117880.1"/>
</dbReference>
<evidence type="ECO:0000256" key="3">
    <source>
        <dbReference type="ARBA" id="ARBA00022692"/>
    </source>
</evidence>
<dbReference type="Proteomes" id="UP001221558">
    <property type="component" value="Chromosome"/>
</dbReference>
<dbReference type="PANTHER" id="PTHR30572:SF18">
    <property type="entry name" value="ABC-TYPE MACROLIDE FAMILY EXPORT SYSTEM PERMEASE COMPONENT 2"/>
    <property type="match status" value="1"/>
</dbReference>
<evidence type="ECO:0000313" key="9">
    <source>
        <dbReference type="EMBL" id="WDF68026.1"/>
    </source>
</evidence>
<organism evidence="9 10">
    <name type="scientific">Sphingobacterium oryzagri</name>
    <dbReference type="NCBI Taxonomy" id="3025669"/>
    <lineage>
        <taxon>Bacteria</taxon>
        <taxon>Pseudomonadati</taxon>
        <taxon>Bacteroidota</taxon>
        <taxon>Sphingobacteriia</taxon>
        <taxon>Sphingobacteriales</taxon>
        <taxon>Sphingobacteriaceae</taxon>
        <taxon>Sphingobacterium</taxon>
    </lineage>
</organism>
<name>A0ABY7WEF9_9SPHI</name>
<dbReference type="Pfam" id="PF12704">
    <property type="entry name" value="MacB_PCD"/>
    <property type="match status" value="1"/>
</dbReference>
<feature type="transmembrane region" description="Helical" evidence="6">
    <location>
        <begin position="418"/>
        <end position="437"/>
    </location>
</feature>
<feature type="domain" description="ABC3 transporter permease C-terminal" evidence="7">
    <location>
        <begin position="668"/>
        <end position="774"/>
    </location>
</feature>
<keyword evidence="4 6" id="KW-1133">Transmembrane helix</keyword>
<feature type="transmembrane region" description="Helical" evidence="6">
    <location>
        <begin position="699"/>
        <end position="727"/>
    </location>
</feature>
<keyword evidence="3 6" id="KW-0812">Transmembrane</keyword>
<feature type="transmembrane region" description="Helical" evidence="6">
    <location>
        <begin position="366"/>
        <end position="397"/>
    </location>
</feature>
<feature type="domain" description="MacB-like periplasmic core" evidence="8">
    <location>
        <begin position="3"/>
        <end position="230"/>
    </location>
</feature>
<keyword evidence="5 6" id="KW-0472">Membrane</keyword>
<keyword evidence="2" id="KW-1003">Cell membrane</keyword>
<evidence type="ECO:0000256" key="1">
    <source>
        <dbReference type="ARBA" id="ARBA00004651"/>
    </source>
</evidence>
<protein>
    <submittedName>
        <fullName evidence="9">ABC transporter permease</fullName>
    </submittedName>
</protein>
<dbReference type="InterPro" id="IPR003838">
    <property type="entry name" value="ABC3_permease_C"/>
</dbReference>
<dbReference type="EMBL" id="CP117880">
    <property type="protein sequence ID" value="WDF68026.1"/>
    <property type="molecule type" value="Genomic_DNA"/>
</dbReference>
<reference evidence="9 10" key="1">
    <citation type="submission" date="2023-02" db="EMBL/GenBank/DDBJ databases">
        <title>Genome sequence of Sphingobacterium sp. KACC 22765.</title>
        <authorList>
            <person name="Kim S."/>
            <person name="Heo J."/>
            <person name="Kwon S.-W."/>
        </authorList>
    </citation>
    <scope>NUCLEOTIDE SEQUENCE [LARGE SCALE GENOMIC DNA]</scope>
    <source>
        <strain evidence="9 10">KACC 22765</strain>
    </source>
</reference>
<accession>A0ABY7WEF9</accession>
<dbReference type="Pfam" id="PF02687">
    <property type="entry name" value="FtsX"/>
    <property type="match status" value="2"/>
</dbReference>
<dbReference type="PANTHER" id="PTHR30572">
    <property type="entry name" value="MEMBRANE COMPONENT OF TRANSPORTER-RELATED"/>
    <property type="match status" value="1"/>
</dbReference>
<feature type="transmembrane region" description="Helical" evidence="6">
    <location>
        <begin position="319"/>
        <end position="346"/>
    </location>
</feature>
<comment type="subcellular location">
    <subcellularLocation>
        <location evidence="1">Cell membrane</location>
        <topology evidence="1">Multi-pass membrane protein</topology>
    </subcellularLocation>
</comment>